<organism evidence="1 2">
    <name type="scientific">Aspergillus udagawae</name>
    <dbReference type="NCBI Taxonomy" id="91492"/>
    <lineage>
        <taxon>Eukaryota</taxon>
        <taxon>Fungi</taxon>
        <taxon>Dikarya</taxon>
        <taxon>Ascomycota</taxon>
        <taxon>Pezizomycotina</taxon>
        <taxon>Eurotiomycetes</taxon>
        <taxon>Eurotiomycetidae</taxon>
        <taxon>Eurotiales</taxon>
        <taxon>Aspergillaceae</taxon>
        <taxon>Aspergillus</taxon>
        <taxon>Aspergillus subgen. Fumigati</taxon>
    </lineage>
</organism>
<name>A0A8H3SC13_9EURO</name>
<gene>
    <name evidence="1" type="ORF">IFM46972_10372</name>
</gene>
<reference evidence="1 2" key="1">
    <citation type="submission" date="2020-01" db="EMBL/GenBank/DDBJ databases">
        <title>Draft genome sequence of Aspergillus udagawae IFM 46972.</title>
        <authorList>
            <person name="Takahashi H."/>
            <person name="Yaguchi T."/>
        </authorList>
    </citation>
    <scope>NUCLEOTIDE SEQUENCE [LARGE SCALE GENOMIC DNA]</scope>
    <source>
        <strain evidence="1 2">IFM 46972</strain>
    </source>
</reference>
<sequence length="65" mass="6502">MTGENKGISAIRNPSNRAIPVGIGALFALKPAMPSTVNGLADVSVPLRSIEGLISGLGDSGLVAE</sequence>
<accession>A0A8H3SC13</accession>
<comment type="caution">
    <text evidence="1">The sequence shown here is derived from an EMBL/GenBank/DDBJ whole genome shotgun (WGS) entry which is preliminary data.</text>
</comment>
<evidence type="ECO:0000313" key="2">
    <source>
        <dbReference type="Proteomes" id="UP000465221"/>
    </source>
</evidence>
<dbReference type="Proteomes" id="UP000465221">
    <property type="component" value="Unassembled WGS sequence"/>
</dbReference>
<dbReference type="EMBL" id="BLKC01000129">
    <property type="protein sequence ID" value="GFF55880.1"/>
    <property type="molecule type" value="Genomic_DNA"/>
</dbReference>
<evidence type="ECO:0000313" key="1">
    <source>
        <dbReference type="EMBL" id="GFF55880.1"/>
    </source>
</evidence>
<proteinExistence type="predicted"/>
<protein>
    <submittedName>
        <fullName evidence="1">Uncharacterized protein</fullName>
    </submittedName>
</protein>
<dbReference type="AlphaFoldDB" id="A0A8H3SC13"/>